<name>A0A914C6I8_9BILA</name>
<organism evidence="4 5">
    <name type="scientific">Acrobeloides nanus</name>
    <dbReference type="NCBI Taxonomy" id="290746"/>
    <lineage>
        <taxon>Eukaryota</taxon>
        <taxon>Metazoa</taxon>
        <taxon>Ecdysozoa</taxon>
        <taxon>Nematoda</taxon>
        <taxon>Chromadorea</taxon>
        <taxon>Rhabditida</taxon>
        <taxon>Tylenchina</taxon>
        <taxon>Cephalobomorpha</taxon>
        <taxon>Cephaloboidea</taxon>
        <taxon>Cephalobidae</taxon>
        <taxon>Acrobeloides</taxon>
    </lineage>
</organism>
<evidence type="ECO:0000256" key="2">
    <source>
        <dbReference type="SAM" id="SignalP"/>
    </source>
</evidence>
<evidence type="ECO:0000313" key="5">
    <source>
        <dbReference type="WBParaSite" id="ACRNAN_Path_421.g1604.t1"/>
    </source>
</evidence>
<feature type="disulfide bond" evidence="1">
    <location>
        <begin position="115"/>
        <end position="132"/>
    </location>
</feature>
<evidence type="ECO:0000313" key="4">
    <source>
        <dbReference type="Proteomes" id="UP000887540"/>
    </source>
</evidence>
<feature type="signal peptide" evidence="2">
    <location>
        <begin position="1"/>
        <end position="24"/>
    </location>
</feature>
<proteinExistence type="predicted"/>
<evidence type="ECO:0000256" key="1">
    <source>
        <dbReference type="PROSITE-ProRule" id="PRU00076"/>
    </source>
</evidence>
<keyword evidence="1" id="KW-0245">EGF-like domain</keyword>
<feature type="chain" id="PRO_5037917069" evidence="2">
    <location>
        <begin position="25"/>
        <end position="191"/>
    </location>
</feature>
<dbReference type="PROSITE" id="PS00022">
    <property type="entry name" value="EGF_1"/>
    <property type="match status" value="1"/>
</dbReference>
<comment type="caution">
    <text evidence="1">Lacks conserved residue(s) required for the propagation of feature annotation.</text>
</comment>
<dbReference type="PROSITE" id="PS01186">
    <property type="entry name" value="EGF_2"/>
    <property type="match status" value="1"/>
</dbReference>
<feature type="domain" description="EGF-like" evidence="3">
    <location>
        <begin position="106"/>
        <end position="144"/>
    </location>
</feature>
<keyword evidence="2" id="KW-0732">Signal</keyword>
<dbReference type="AlphaFoldDB" id="A0A914C6I8"/>
<accession>A0A914C6I8</accession>
<sequence>MKGSATIFILFAIVLIYCSNVILSTTICEDCGDYGYCSVDGVNGTSIVLIYCSNVILSTTICEDCGDYGYCSVDGVNGTCDTCTCPSGGNDHGSQPVNGTCCEILPANSCNSNTCPSSNFTCVNYPVGQYECVCVEGWTGANCDTEIDPCNPNPCGYGASQCLNQPNGTASANSWYCDSIKNCYNVHFMKI</sequence>
<dbReference type="InterPro" id="IPR000742">
    <property type="entry name" value="EGF"/>
</dbReference>
<reference evidence="5" key="1">
    <citation type="submission" date="2022-11" db="UniProtKB">
        <authorList>
            <consortium name="WormBaseParasite"/>
        </authorList>
    </citation>
    <scope>IDENTIFICATION</scope>
</reference>
<dbReference type="PROSITE" id="PS50026">
    <property type="entry name" value="EGF_3"/>
    <property type="match status" value="1"/>
</dbReference>
<dbReference type="Gene3D" id="2.10.25.10">
    <property type="entry name" value="Laminin"/>
    <property type="match status" value="1"/>
</dbReference>
<evidence type="ECO:0000259" key="3">
    <source>
        <dbReference type="PROSITE" id="PS50026"/>
    </source>
</evidence>
<keyword evidence="4" id="KW-1185">Reference proteome</keyword>
<dbReference type="Proteomes" id="UP000887540">
    <property type="component" value="Unplaced"/>
</dbReference>
<dbReference type="WBParaSite" id="ACRNAN_Path_421.g1604.t1">
    <property type="protein sequence ID" value="ACRNAN_Path_421.g1604.t1"/>
    <property type="gene ID" value="ACRNAN_Path_421.g1604"/>
</dbReference>
<keyword evidence="1" id="KW-1015">Disulfide bond</keyword>
<feature type="disulfide bond" evidence="1">
    <location>
        <begin position="134"/>
        <end position="143"/>
    </location>
</feature>
<protein>
    <submittedName>
        <fullName evidence="5">EGF-like domain-containing protein</fullName>
    </submittedName>
</protein>